<feature type="domain" description="ChsH2 C-terminal OB-fold" evidence="1">
    <location>
        <begin position="48"/>
        <end position="108"/>
    </location>
</feature>
<proteinExistence type="predicted"/>
<comment type="caution">
    <text evidence="2">The sequence shown here is derived from an EMBL/GenBank/DDBJ whole genome shotgun (WGS) entry which is preliminary data.</text>
</comment>
<sequence length="125" mass="13679">MSYPKPDVEYAEHLRAGRFMIQRSRSSGRFVFHPRVAEPVTGARDLEWVEVSGKGTVYAVTVVGQRPPAEPYNVAIVELDEGVRMMTRVDGIASAEVRIGMPVTAVIRAEGEDVPHVVFTPAEGA</sequence>
<dbReference type="AlphaFoldDB" id="A0A917WMT4"/>
<dbReference type="SUPFAM" id="SSF50249">
    <property type="entry name" value="Nucleic acid-binding proteins"/>
    <property type="match status" value="1"/>
</dbReference>
<dbReference type="PANTHER" id="PTHR34075:SF5">
    <property type="entry name" value="BLR3430 PROTEIN"/>
    <property type="match status" value="1"/>
</dbReference>
<dbReference type="InterPro" id="IPR012340">
    <property type="entry name" value="NA-bd_OB-fold"/>
</dbReference>
<protein>
    <recommendedName>
        <fullName evidence="1">ChsH2 C-terminal OB-fold domain-containing protein</fullName>
    </recommendedName>
</protein>
<keyword evidence="3" id="KW-1185">Reference proteome</keyword>
<evidence type="ECO:0000313" key="2">
    <source>
        <dbReference type="EMBL" id="GGM16009.1"/>
    </source>
</evidence>
<evidence type="ECO:0000259" key="1">
    <source>
        <dbReference type="Pfam" id="PF01796"/>
    </source>
</evidence>
<name>A0A917WMT4_9RHOB</name>
<dbReference type="Pfam" id="PF01796">
    <property type="entry name" value="OB_ChsH2_C"/>
    <property type="match status" value="1"/>
</dbReference>
<accession>A0A917WMT4</accession>
<evidence type="ECO:0000313" key="3">
    <source>
        <dbReference type="Proteomes" id="UP000649829"/>
    </source>
</evidence>
<dbReference type="RefSeq" id="WP_028288652.1">
    <property type="nucleotide sequence ID" value="NZ_BMLF01000008.1"/>
</dbReference>
<gene>
    <name evidence="2" type="ORF">GCM10011534_42440</name>
</gene>
<dbReference type="PANTHER" id="PTHR34075">
    <property type="entry name" value="BLR3430 PROTEIN"/>
    <property type="match status" value="1"/>
</dbReference>
<reference evidence="2" key="2">
    <citation type="submission" date="2020-09" db="EMBL/GenBank/DDBJ databases">
        <authorList>
            <person name="Sun Q."/>
            <person name="Zhou Y."/>
        </authorList>
    </citation>
    <scope>NUCLEOTIDE SEQUENCE</scope>
    <source>
        <strain evidence="2">CGMCC 1.6293</strain>
    </source>
</reference>
<reference evidence="2" key="1">
    <citation type="journal article" date="2014" name="Int. J. Syst. Evol. Microbiol.">
        <title>Complete genome sequence of Corynebacterium casei LMG S-19264T (=DSM 44701T), isolated from a smear-ripened cheese.</title>
        <authorList>
            <consortium name="US DOE Joint Genome Institute (JGI-PGF)"/>
            <person name="Walter F."/>
            <person name="Albersmeier A."/>
            <person name="Kalinowski J."/>
            <person name="Ruckert C."/>
        </authorList>
    </citation>
    <scope>NUCLEOTIDE SEQUENCE</scope>
    <source>
        <strain evidence="2">CGMCC 1.6293</strain>
    </source>
</reference>
<dbReference type="EMBL" id="BMLF01000008">
    <property type="protein sequence ID" value="GGM16009.1"/>
    <property type="molecule type" value="Genomic_DNA"/>
</dbReference>
<organism evidence="2 3">
    <name type="scientific">Pseudooceanicola nanhaiensis</name>
    <dbReference type="NCBI Taxonomy" id="375761"/>
    <lineage>
        <taxon>Bacteria</taxon>
        <taxon>Pseudomonadati</taxon>
        <taxon>Pseudomonadota</taxon>
        <taxon>Alphaproteobacteria</taxon>
        <taxon>Rhodobacterales</taxon>
        <taxon>Paracoccaceae</taxon>
        <taxon>Pseudooceanicola</taxon>
    </lineage>
</organism>
<dbReference type="InterPro" id="IPR052513">
    <property type="entry name" value="Thioester_dehydratase-like"/>
</dbReference>
<dbReference type="Proteomes" id="UP000649829">
    <property type="component" value="Unassembled WGS sequence"/>
</dbReference>
<dbReference type="InterPro" id="IPR002878">
    <property type="entry name" value="ChsH2_C"/>
</dbReference>